<keyword evidence="3" id="KW-1185">Reference proteome</keyword>
<dbReference type="InterPro" id="IPR023459">
    <property type="entry name" value="Tscrpt_elong_fac_GreA/B_fam"/>
</dbReference>
<evidence type="ECO:0008006" key="4">
    <source>
        <dbReference type="Google" id="ProtNLM"/>
    </source>
</evidence>
<dbReference type="AlphaFoldDB" id="A0A916NB87"/>
<feature type="region of interest" description="Disordered" evidence="1">
    <location>
        <begin position="27"/>
        <end position="49"/>
    </location>
</feature>
<reference evidence="2" key="1">
    <citation type="submission" date="2021-04" db="EMBL/GenBank/DDBJ databases">
        <authorList>
            <person name="Rodrigo-Torres L."/>
            <person name="Arahal R. D."/>
            <person name="Lucena T."/>
        </authorList>
    </citation>
    <scope>NUCLEOTIDE SEQUENCE</scope>
    <source>
        <strain evidence="2">CECT 9275</strain>
    </source>
</reference>
<evidence type="ECO:0000256" key="1">
    <source>
        <dbReference type="SAM" id="MobiDB-lite"/>
    </source>
</evidence>
<dbReference type="GO" id="GO:0003677">
    <property type="term" value="F:DNA binding"/>
    <property type="evidence" value="ECO:0007669"/>
    <property type="project" value="InterPro"/>
</dbReference>
<evidence type="ECO:0000313" key="3">
    <source>
        <dbReference type="Proteomes" id="UP000680038"/>
    </source>
</evidence>
<dbReference type="GO" id="GO:0032784">
    <property type="term" value="P:regulation of DNA-templated transcription elongation"/>
    <property type="evidence" value="ECO:0007669"/>
    <property type="project" value="InterPro"/>
</dbReference>
<comment type="caution">
    <text evidence="2">The sequence shown here is derived from an EMBL/GenBank/DDBJ whole genome shotgun (WGS) entry which is preliminary data.</text>
</comment>
<proteinExistence type="predicted"/>
<dbReference type="Gene3D" id="3.10.50.30">
    <property type="entry name" value="Transcription elongation factor, GreA/GreB, C-terminal domain"/>
    <property type="match status" value="1"/>
</dbReference>
<dbReference type="GO" id="GO:0070063">
    <property type="term" value="F:RNA polymerase binding"/>
    <property type="evidence" value="ECO:0007669"/>
    <property type="project" value="InterPro"/>
</dbReference>
<accession>A0A916NB87</accession>
<dbReference type="InterPro" id="IPR036953">
    <property type="entry name" value="GreA/GreB_C_sf"/>
</dbReference>
<sequence>MNKAALLEHLKMTLDARMQAAWKAMEAAQESANEQGKSSMGDKYETSRSMGQLDRDMFARQYESARQERVLLERINPNEVTERVALGSLVNTTAGRFIVAVSLGKISYEDETVMAVSSSSPIGVALMGKSSGDTFSFMGKNQHITGLI</sequence>
<evidence type="ECO:0000313" key="2">
    <source>
        <dbReference type="EMBL" id="CAG4992692.1"/>
    </source>
</evidence>
<organism evidence="2 3">
    <name type="scientific">Dyadobacter helix</name>
    <dbReference type="NCBI Taxonomy" id="2822344"/>
    <lineage>
        <taxon>Bacteria</taxon>
        <taxon>Pseudomonadati</taxon>
        <taxon>Bacteroidota</taxon>
        <taxon>Cytophagia</taxon>
        <taxon>Cytophagales</taxon>
        <taxon>Spirosomataceae</taxon>
        <taxon>Dyadobacter</taxon>
    </lineage>
</organism>
<dbReference type="Proteomes" id="UP000680038">
    <property type="component" value="Unassembled WGS sequence"/>
</dbReference>
<protein>
    <recommendedName>
        <fullName evidence="4">Transcription elongation factor</fullName>
    </recommendedName>
</protein>
<dbReference type="PIRSF" id="PIRSF006092">
    <property type="entry name" value="GreA_GreB"/>
    <property type="match status" value="1"/>
</dbReference>
<dbReference type="EMBL" id="CAJRAF010000001">
    <property type="protein sequence ID" value="CAG4992692.1"/>
    <property type="molecule type" value="Genomic_DNA"/>
</dbReference>
<gene>
    <name evidence="2" type="ORF">DYBT9275_01014</name>
</gene>
<name>A0A916NB87_9BACT</name>